<keyword evidence="8" id="KW-0547">Nucleotide-binding</keyword>
<dbReference type="PANTHER" id="PTHR45528">
    <property type="entry name" value="SENSOR HISTIDINE KINASE CPXA"/>
    <property type="match status" value="1"/>
</dbReference>
<evidence type="ECO:0000259" key="15">
    <source>
        <dbReference type="PROSITE" id="PS50109"/>
    </source>
</evidence>
<keyword evidence="10" id="KW-0067">ATP-binding</keyword>
<evidence type="ECO:0000256" key="13">
    <source>
        <dbReference type="ARBA" id="ARBA00023136"/>
    </source>
</evidence>
<dbReference type="Pfam" id="PF00672">
    <property type="entry name" value="HAMP"/>
    <property type="match status" value="1"/>
</dbReference>
<dbReference type="GO" id="GO:0000155">
    <property type="term" value="F:phosphorelay sensor kinase activity"/>
    <property type="evidence" value="ECO:0007669"/>
    <property type="project" value="InterPro"/>
</dbReference>
<keyword evidence="9 17" id="KW-0418">Kinase</keyword>
<evidence type="ECO:0000256" key="14">
    <source>
        <dbReference type="SAM" id="Phobius"/>
    </source>
</evidence>
<dbReference type="PRINTS" id="PR00344">
    <property type="entry name" value="BCTRLSENSOR"/>
</dbReference>
<feature type="domain" description="Histidine kinase" evidence="15">
    <location>
        <begin position="263"/>
        <end position="483"/>
    </location>
</feature>
<dbReference type="RefSeq" id="WP_100667069.1">
    <property type="nucleotide sequence ID" value="NZ_CP024955.1"/>
</dbReference>
<evidence type="ECO:0000256" key="2">
    <source>
        <dbReference type="ARBA" id="ARBA00004651"/>
    </source>
</evidence>
<dbReference type="InterPro" id="IPR036097">
    <property type="entry name" value="HisK_dim/P_sf"/>
</dbReference>
<dbReference type="InterPro" id="IPR004358">
    <property type="entry name" value="Sig_transdc_His_kin-like_C"/>
</dbReference>
<protein>
    <recommendedName>
        <fullName evidence="3">histidine kinase</fullName>
        <ecNumber evidence="3">2.7.13.3</ecNumber>
    </recommendedName>
</protein>
<dbReference type="EMBL" id="CP024955">
    <property type="protein sequence ID" value="ATY84241.1"/>
    <property type="molecule type" value="Genomic_DNA"/>
</dbReference>
<dbReference type="SMART" id="SM00304">
    <property type="entry name" value="HAMP"/>
    <property type="match status" value="1"/>
</dbReference>
<evidence type="ECO:0000256" key="10">
    <source>
        <dbReference type="ARBA" id="ARBA00022840"/>
    </source>
</evidence>
<dbReference type="InterPro" id="IPR050398">
    <property type="entry name" value="HssS/ArlS-like"/>
</dbReference>
<feature type="transmembrane region" description="Helical" evidence="14">
    <location>
        <begin position="12"/>
        <end position="37"/>
    </location>
</feature>
<dbReference type="CDD" id="cd06225">
    <property type="entry name" value="HAMP"/>
    <property type="match status" value="1"/>
</dbReference>
<dbReference type="GO" id="GO:0005886">
    <property type="term" value="C:plasma membrane"/>
    <property type="evidence" value="ECO:0007669"/>
    <property type="project" value="UniProtKB-SubCell"/>
</dbReference>
<keyword evidence="7 14" id="KW-0812">Transmembrane</keyword>
<evidence type="ECO:0000256" key="7">
    <source>
        <dbReference type="ARBA" id="ARBA00022692"/>
    </source>
</evidence>
<keyword evidence="5" id="KW-0597">Phosphoprotein</keyword>
<dbReference type="PANTHER" id="PTHR45528:SF1">
    <property type="entry name" value="SENSOR HISTIDINE KINASE CPXA"/>
    <property type="match status" value="1"/>
</dbReference>
<evidence type="ECO:0000313" key="18">
    <source>
        <dbReference type="Proteomes" id="UP000231932"/>
    </source>
</evidence>
<dbReference type="EC" id="2.7.13.3" evidence="3"/>
<dbReference type="PROSITE" id="PS50885">
    <property type="entry name" value="HAMP"/>
    <property type="match status" value="1"/>
</dbReference>
<evidence type="ECO:0000256" key="3">
    <source>
        <dbReference type="ARBA" id="ARBA00012438"/>
    </source>
</evidence>
<proteinExistence type="predicted"/>
<dbReference type="InterPro" id="IPR036890">
    <property type="entry name" value="HATPase_C_sf"/>
</dbReference>
<evidence type="ECO:0000313" key="17">
    <source>
        <dbReference type="EMBL" id="ATY84241.1"/>
    </source>
</evidence>
<dbReference type="SUPFAM" id="SSF55874">
    <property type="entry name" value="ATPase domain of HSP90 chaperone/DNA topoisomerase II/histidine kinase"/>
    <property type="match status" value="1"/>
</dbReference>
<dbReference type="Gene3D" id="1.10.287.130">
    <property type="match status" value="1"/>
</dbReference>
<dbReference type="Gene3D" id="3.30.565.10">
    <property type="entry name" value="Histidine kinase-like ATPase, C-terminal domain"/>
    <property type="match status" value="1"/>
</dbReference>
<dbReference type="CDD" id="cd00075">
    <property type="entry name" value="HATPase"/>
    <property type="match status" value="1"/>
</dbReference>
<evidence type="ECO:0000256" key="12">
    <source>
        <dbReference type="ARBA" id="ARBA00023012"/>
    </source>
</evidence>
<feature type="domain" description="HAMP" evidence="16">
    <location>
        <begin position="196"/>
        <end position="248"/>
    </location>
</feature>
<dbReference type="SUPFAM" id="SSF47384">
    <property type="entry name" value="Homodimeric domain of signal transducing histidine kinase"/>
    <property type="match status" value="1"/>
</dbReference>
<gene>
    <name evidence="17" type="ORF">CVV65_04160</name>
</gene>
<dbReference type="InterPro" id="IPR003594">
    <property type="entry name" value="HATPase_dom"/>
</dbReference>
<dbReference type="SUPFAM" id="SSF158472">
    <property type="entry name" value="HAMP domain-like"/>
    <property type="match status" value="1"/>
</dbReference>
<reference evidence="18" key="1">
    <citation type="submission" date="2017-11" db="EMBL/GenBank/DDBJ databases">
        <title>Complete Genome Sequence of Kyrpidia sp. Strain EA-1, a thermophilic, hydrogen-oxidizing Bacterium, isolated from the Azores.</title>
        <authorList>
            <person name="Reiner J.E."/>
            <person name="Lapp C.J."/>
            <person name="Bunk B."/>
            <person name="Gescher J."/>
        </authorList>
    </citation>
    <scope>NUCLEOTIDE SEQUENCE [LARGE SCALE GENOMIC DNA]</scope>
    <source>
        <strain evidence="18">EA-1</strain>
    </source>
</reference>
<dbReference type="KEGG" id="kyr:CVV65_04160"/>
<dbReference type="SMART" id="SM00388">
    <property type="entry name" value="HisKA"/>
    <property type="match status" value="1"/>
</dbReference>
<keyword evidence="4" id="KW-1003">Cell membrane</keyword>
<comment type="catalytic activity">
    <reaction evidence="1">
        <text>ATP + protein L-histidine = ADP + protein N-phospho-L-histidine.</text>
        <dbReference type="EC" id="2.7.13.3"/>
    </reaction>
</comment>
<evidence type="ECO:0000256" key="1">
    <source>
        <dbReference type="ARBA" id="ARBA00000085"/>
    </source>
</evidence>
<dbReference type="GO" id="GO:0005524">
    <property type="term" value="F:ATP binding"/>
    <property type="evidence" value="ECO:0007669"/>
    <property type="project" value="UniProtKB-KW"/>
</dbReference>
<evidence type="ECO:0000256" key="4">
    <source>
        <dbReference type="ARBA" id="ARBA00022475"/>
    </source>
</evidence>
<comment type="subcellular location">
    <subcellularLocation>
        <location evidence="2">Cell membrane</location>
        <topology evidence="2">Multi-pass membrane protein</topology>
    </subcellularLocation>
</comment>
<keyword evidence="11 14" id="KW-1133">Transmembrane helix</keyword>
<keyword evidence="12" id="KW-0902">Two-component regulatory system</keyword>
<dbReference type="Gene3D" id="6.10.340.10">
    <property type="match status" value="1"/>
</dbReference>
<evidence type="ECO:0000256" key="8">
    <source>
        <dbReference type="ARBA" id="ARBA00022741"/>
    </source>
</evidence>
<keyword evidence="18" id="KW-1185">Reference proteome</keyword>
<dbReference type="OrthoDB" id="9813151at2"/>
<dbReference type="InterPro" id="IPR005467">
    <property type="entry name" value="His_kinase_dom"/>
</dbReference>
<dbReference type="Pfam" id="PF00512">
    <property type="entry name" value="HisKA"/>
    <property type="match status" value="1"/>
</dbReference>
<evidence type="ECO:0000256" key="6">
    <source>
        <dbReference type="ARBA" id="ARBA00022679"/>
    </source>
</evidence>
<sequence length="483" mass="54602">MLAKKPLKSQFVLMFVLILTLSVMATIASYGVGYMILIKMIEHQKIYPANYYEKKIPEIEAYVRGKGADLLYPSERKELEQFIPLEGISYQVMDVHGTPIYGSMDQRIIQNQEELFRKINATFTTNGKYVKLVPLINAGGKIEGGVALAYKLTPLTLHYRNITDKIWVVPLFTAILFSPFVYVVFFTWLFAKKFAGNIGEPLNMLADAARKIKEKNLDFHLAYEADNELGRLCQAFNEMKNQLRESLLSQWKAERERQDMVAALAHDLQTPLSTIAGYAEALQEGKDDKRKIEKYLQTIKENAHKGSKLIKDMLYAAELENAGGALELVPVDLSAFLTQKKENYELMGREKKVSIKVQVTYENREQKILSVDVGKLERILDNILSNSIRYTPEHGTIAIDAGVSRDNIRITVCDSGKGFTGKDLAHVFHKFYRGDESRPTKDGHAGLGLYIAKKLVEMHGGRIQAYNAKDGGACIEFLLKLFP</sequence>
<accession>A0A2K8N453</accession>
<dbReference type="Pfam" id="PF02518">
    <property type="entry name" value="HATPase_c"/>
    <property type="match status" value="1"/>
</dbReference>
<organism evidence="17 18">
    <name type="scientific">Kyrpidia spormannii</name>
    <dbReference type="NCBI Taxonomy" id="2055160"/>
    <lineage>
        <taxon>Bacteria</taxon>
        <taxon>Bacillati</taxon>
        <taxon>Bacillota</taxon>
        <taxon>Bacilli</taxon>
        <taxon>Bacillales</taxon>
        <taxon>Alicyclobacillaceae</taxon>
        <taxon>Kyrpidia</taxon>
    </lineage>
</organism>
<dbReference type="SMART" id="SM00387">
    <property type="entry name" value="HATPase_c"/>
    <property type="match status" value="1"/>
</dbReference>
<evidence type="ECO:0000259" key="16">
    <source>
        <dbReference type="PROSITE" id="PS50885"/>
    </source>
</evidence>
<keyword evidence="13 14" id="KW-0472">Membrane</keyword>
<dbReference type="Proteomes" id="UP000231932">
    <property type="component" value="Chromosome"/>
</dbReference>
<name>A0A2K8N453_9BACL</name>
<feature type="transmembrane region" description="Helical" evidence="14">
    <location>
        <begin position="166"/>
        <end position="191"/>
    </location>
</feature>
<dbReference type="PROSITE" id="PS50109">
    <property type="entry name" value="HIS_KIN"/>
    <property type="match status" value="1"/>
</dbReference>
<dbReference type="CDD" id="cd00082">
    <property type="entry name" value="HisKA"/>
    <property type="match status" value="1"/>
</dbReference>
<keyword evidence="6" id="KW-0808">Transferase</keyword>
<evidence type="ECO:0000256" key="5">
    <source>
        <dbReference type="ARBA" id="ARBA00022553"/>
    </source>
</evidence>
<dbReference type="InterPro" id="IPR003660">
    <property type="entry name" value="HAMP_dom"/>
</dbReference>
<dbReference type="AlphaFoldDB" id="A0A2K8N453"/>
<dbReference type="FunFam" id="3.30.565.10:FF:000006">
    <property type="entry name" value="Sensor histidine kinase WalK"/>
    <property type="match status" value="1"/>
</dbReference>
<evidence type="ECO:0000256" key="9">
    <source>
        <dbReference type="ARBA" id="ARBA00022777"/>
    </source>
</evidence>
<dbReference type="InterPro" id="IPR003661">
    <property type="entry name" value="HisK_dim/P_dom"/>
</dbReference>
<evidence type="ECO:0000256" key="11">
    <source>
        <dbReference type="ARBA" id="ARBA00022989"/>
    </source>
</evidence>